<sequence length="54" mass="5966">MSSVEFHRVDTSGISSSGLILAAIHCCLSFSRRCGDALIFTITLRSFKFNKLNN</sequence>
<reference evidence="1" key="1">
    <citation type="submission" date="2013-07" db="EMBL/GenBank/DDBJ databases">
        <title>The genome of an arbuscular mycorrhizal fungus provides insights into the evolution of the oldest plant symbiosis.</title>
        <authorList>
            <consortium name="DOE Joint Genome Institute"/>
            <person name="Tisserant E."/>
            <person name="Malbreil M."/>
            <person name="Kuo A."/>
            <person name="Kohler A."/>
            <person name="Symeonidi A."/>
            <person name="Balestrini R."/>
            <person name="Charron P."/>
            <person name="Duensing N."/>
            <person name="Frei-dit-Frey N."/>
            <person name="Gianinazzi-Pearson V."/>
            <person name="Gilbert B."/>
            <person name="Handa Y."/>
            <person name="Hijri M."/>
            <person name="Kaul R."/>
            <person name="Kawaguchi M."/>
            <person name="Krajinski F."/>
            <person name="Lammers P."/>
            <person name="Lapierre D."/>
            <person name="Masclaux F.G."/>
            <person name="Murat C."/>
            <person name="Morin E."/>
            <person name="Ndikumana S."/>
            <person name="Pagni M."/>
            <person name="Petitpierre D."/>
            <person name="Requena N."/>
            <person name="Rosikiewicz P."/>
            <person name="Riley R."/>
            <person name="Saito K."/>
            <person name="San Clemente H."/>
            <person name="Shapiro H."/>
            <person name="van Tuinen D."/>
            <person name="Becard G."/>
            <person name="Bonfante P."/>
            <person name="Paszkowski U."/>
            <person name="Shachar-Hill Y."/>
            <person name="Young J.P."/>
            <person name="Sanders I.R."/>
            <person name="Henrissat B."/>
            <person name="Rensing S.A."/>
            <person name="Grigoriev I.V."/>
            <person name="Corradi N."/>
            <person name="Roux C."/>
            <person name="Martin F."/>
        </authorList>
    </citation>
    <scope>NUCLEOTIDE SEQUENCE</scope>
    <source>
        <strain evidence="1">DAOM 197198</strain>
    </source>
</reference>
<name>U9SWT4_RHIID</name>
<dbReference type="AlphaFoldDB" id="U9SWT4"/>
<gene>
    <name evidence="1" type="ORF">GLOINDRAFT_270005</name>
</gene>
<proteinExistence type="predicted"/>
<dbReference type="HOGENOM" id="CLU_3051582_0_0_1"/>
<accession>U9SWT4</accession>
<protein>
    <submittedName>
        <fullName evidence="1">Uncharacterized protein</fullName>
    </submittedName>
</protein>
<dbReference type="EMBL" id="KI297259">
    <property type="protein sequence ID" value="ESA00375.1"/>
    <property type="molecule type" value="Genomic_DNA"/>
</dbReference>
<evidence type="ECO:0000313" key="1">
    <source>
        <dbReference type="EMBL" id="ESA00375.1"/>
    </source>
</evidence>
<organism evidence="1">
    <name type="scientific">Rhizophagus irregularis (strain DAOM 181602 / DAOM 197198 / MUCL 43194)</name>
    <name type="common">Arbuscular mycorrhizal fungus</name>
    <name type="synonym">Glomus intraradices</name>
    <dbReference type="NCBI Taxonomy" id="747089"/>
    <lineage>
        <taxon>Eukaryota</taxon>
        <taxon>Fungi</taxon>
        <taxon>Fungi incertae sedis</taxon>
        <taxon>Mucoromycota</taxon>
        <taxon>Glomeromycotina</taxon>
        <taxon>Glomeromycetes</taxon>
        <taxon>Glomerales</taxon>
        <taxon>Glomeraceae</taxon>
        <taxon>Rhizophagus</taxon>
    </lineage>
</organism>